<dbReference type="RefSeq" id="WP_169761712.1">
    <property type="nucleotide sequence ID" value="NZ_JABCUI010000001.1"/>
</dbReference>
<dbReference type="Pfam" id="PF04055">
    <property type="entry name" value="Radical_SAM"/>
    <property type="match status" value="1"/>
</dbReference>
<dbReference type="PANTHER" id="PTHR30352">
    <property type="entry name" value="PYRUVATE FORMATE-LYASE-ACTIVATING ENZYME"/>
    <property type="match status" value="1"/>
</dbReference>
<gene>
    <name evidence="12" type="primary">pflA</name>
    <name evidence="12" type="ORF">HHJ67_02480</name>
</gene>
<dbReference type="InterPro" id="IPR058240">
    <property type="entry name" value="rSAM_sf"/>
</dbReference>
<evidence type="ECO:0000256" key="2">
    <source>
        <dbReference type="ARBA" id="ARBA00003141"/>
    </source>
</evidence>
<keyword evidence="6" id="KW-0949">S-adenosyl-L-methionine</keyword>
<dbReference type="InterPro" id="IPR034457">
    <property type="entry name" value="Organic_radical-activating"/>
</dbReference>
<dbReference type="GO" id="GO:0016829">
    <property type="term" value="F:lyase activity"/>
    <property type="evidence" value="ECO:0007669"/>
    <property type="project" value="UniProtKB-KW"/>
</dbReference>
<name>A0A7Y0YBR6_9ACTO</name>
<dbReference type="Gene3D" id="3.20.20.70">
    <property type="entry name" value="Aldolase class I"/>
    <property type="match status" value="1"/>
</dbReference>
<keyword evidence="12" id="KW-0456">Lyase</keyword>
<evidence type="ECO:0000256" key="1">
    <source>
        <dbReference type="ARBA" id="ARBA00001966"/>
    </source>
</evidence>
<sequence length="302" mass="33699">MNLTLERVRVDTIFGTEGSTGEYRPEPSEIEVPRVRGKGLDGIATAPEMDRSTHLKLVNAGELGSVHSWELVTAVDGPGTRLTIFLAGCPLRCVYCHNPDTWQMREGTPILAKDLLDKIVRYKAVYKATGGGVTFSGGEPMMQPRFLKKLLRDTKAEGIHTNIDTSGSLGFSFSDQELELLDLVMLDVKSGNPDTYQKVTGRPLQPTIDFGNRLAQAGIPAWIRFVAVPGWTDDADNVKRVADIVANWSNVERLEVLPFHQMGRDKWEELNLDYKLETVQPPDEKSIEQIRSIFRARGITVY</sequence>
<comment type="function">
    <text evidence="2">Activation of pyruvate formate-lyase under anaerobic conditions by generation of an organic free radical, using S-adenosylmethionine and reduced flavodoxin as cosubstrates to produce 5'-deoxy-adenosine.</text>
</comment>
<dbReference type="SFLD" id="SFLDG01066">
    <property type="entry name" value="organic_radical-activating_enz"/>
    <property type="match status" value="1"/>
</dbReference>
<dbReference type="PROSITE" id="PS51918">
    <property type="entry name" value="RADICAL_SAM"/>
    <property type="match status" value="1"/>
</dbReference>
<evidence type="ECO:0000256" key="7">
    <source>
        <dbReference type="ARBA" id="ARBA00022723"/>
    </source>
</evidence>
<dbReference type="NCBIfam" id="TIGR02493">
    <property type="entry name" value="PFLA"/>
    <property type="match status" value="1"/>
</dbReference>
<dbReference type="EMBL" id="JABCUI010000001">
    <property type="protein sequence ID" value="NMW86620.1"/>
    <property type="molecule type" value="Genomic_DNA"/>
</dbReference>
<protein>
    <recommendedName>
        <fullName evidence="4">Pyruvate formate-lyase-activating enzyme</fullName>
    </recommendedName>
</protein>
<comment type="similarity">
    <text evidence="3">Belongs to the organic radical-activating enzymes family.</text>
</comment>
<dbReference type="PANTHER" id="PTHR30352:SF5">
    <property type="entry name" value="PYRUVATE FORMATE-LYASE 1-ACTIVATING ENZYME"/>
    <property type="match status" value="1"/>
</dbReference>
<dbReference type="InterPro" id="IPR012838">
    <property type="entry name" value="PFL1_activating"/>
</dbReference>
<dbReference type="GO" id="GO:0043365">
    <property type="term" value="F:[formate-C-acetyltransferase]-activating enzyme activity"/>
    <property type="evidence" value="ECO:0007669"/>
    <property type="project" value="InterPro"/>
</dbReference>
<organism evidence="12 13">
    <name type="scientific">Mobiluncus curtisii</name>
    <dbReference type="NCBI Taxonomy" id="2051"/>
    <lineage>
        <taxon>Bacteria</taxon>
        <taxon>Bacillati</taxon>
        <taxon>Actinomycetota</taxon>
        <taxon>Actinomycetes</taxon>
        <taxon>Actinomycetales</taxon>
        <taxon>Actinomycetaceae</taxon>
        <taxon>Mobiluncus</taxon>
    </lineage>
</organism>
<dbReference type="Proteomes" id="UP000553981">
    <property type="component" value="Unassembled WGS sequence"/>
</dbReference>
<dbReference type="InterPro" id="IPR013785">
    <property type="entry name" value="Aldolase_TIM"/>
</dbReference>
<feature type="domain" description="Radical SAM core" evidence="11">
    <location>
        <begin position="75"/>
        <end position="297"/>
    </location>
</feature>
<dbReference type="CDD" id="cd01335">
    <property type="entry name" value="Radical_SAM"/>
    <property type="match status" value="1"/>
</dbReference>
<keyword evidence="8 12" id="KW-0560">Oxidoreductase</keyword>
<evidence type="ECO:0000256" key="4">
    <source>
        <dbReference type="ARBA" id="ARBA00021356"/>
    </source>
</evidence>
<evidence type="ECO:0000256" key="8">
    <source>
        <dbReference type="ARBA" id="ARBA00023002"/>
    </source>
</evidence>
<keyword evidence="12" id="KW-0670">Pyruvate</keyword>
<evidence type="ECO:0000256" key="3">
    <source>
        <dbReference type="ARBA" id="ARBA00009777"/>
    </source>
</evidence>
<comment type="caution">
    <text evidence="12">The sequence shown here is derived from an EMBL/GenBank/DDBJ whole genome shotgun (WGS) entry which is preliminary data.</text>
</comment>
<evidence type="ECO:0000259" key="11">
    <source>
        <dbReference type="PROSITE" id="PS51918"/>
    </source>
</evidence>
<evidence type="ECO:0000313" key="12">
    <source>
        <dbReference type="EMBL" id="NMW86620.1"/>
    </source>
</evidence>
<dbReference type="PROSITE" id="PS01087">
    <property type="entry name" value="RADICAL_ACTIVATING"/>
    <property type="match status" value="1"/>
</dbReference>
<keyword evidence="10" id="KW-0411">Iron-sulfur</keyword>
<evidence type="ECO:0000313" key="13">
    <source>
        <dbReference type="Proteomes" id="UP000553981"/>
    </source>
</evidence>
<dbReference type="GO" id="GO:0046872">
    <property type="term" value="F:metal ion binding"/>
    <property type="evidence" value="ECO:0007669"/>
    <property type="project" value="UniProtKB-KW"/>
</dbReference>
<dbReference type="InterPro" id="IPR007197">
    <property type="entry name" value="rSAM"/>
</dbReference>
<evidence type="ECO:0000256" key="9">
    <source>
        <dbReference type="ARBA" id="ARBA00023004"/>
    </source>
</evidence>
<accession>A0A7Y0YBR6</accession>
<evidence type="ECO:0000256" key="5">
    <source>
        <dbReference type="ARBA" id="ARBA00022485"/>
    </source>
</evidence>
<keyword evidence="7" id="KW-0479">Metal-binding</keyword>
<evidence type="ECO:0000256" key="6">
    <source>
        <dbReference type="ARBA" id="ARBA00022691"/>
    </source>
</evidence>
<comment type="cofactor">
    <cofactor evidence="1">
        <name>[4Fe-4S] cluster</name>
        <dbReference type="ChEBI" id="CHEBI:49883"/>
    </cofactor>
</comment>
<dbReference type="AlphaFoldDB" id="A0A7Y0YBR6"/>
<proteinExistence type="inferred from homology"/>
<dbReference type="SUPFAM" id="SSF102114">
    <property type="entry name" value="Radical SAM enzymes"/>
    <property type="match status" value="1"/>
</dbReference>
<dbReference type="GO" id="GO:0051539">
    <property type="term" value="F:4 iron, 4 sulfur cluster binding"/>
    <property type="evidence" value="ECO:0007669"/>
    <property type="project" value="UniProtKB-KW"/>
</dbReference>
<evidence type="ECO:0000256" key="10">
    <source>
        <dbReference type="ARBA" id="ARBA00023014"/>
    </source>
</evidence>
<reference evidence="12 13" key="1">
    <citation type="submission" date="2020-04" db="EMBL/GenBank/DDBJ databases">
        <title>Antimicrobial susceptibility and clonality of vaginal-derived multi-drug resistant Mobiluncus isolates in China.</title>
        <authorList>
            <person name="Zhang X."/>
        </authorList>
    </citation>
    <scope>NUCLEOTIDE SEQUENCE [LARGE SCALE GENOMIC DNA]</scope>
    <source>
        <strain evidence="12 13">19</strain>
    </source>
</reference>
<dbReference type="InterPro" id="IPR001989">
    <property type="entry name" value="Radical_activat_CS"/>
</dbReference>
<dbReference type="SFLD" id="SFLDS00029">
    <property type="entry name" value="Radical_SAM"/>
    <property type="match status" value="1"/>
</dbReference>
<keyword evidence="5" id="KW-0004">4Fe-4S</keyword>
<keyword evidence="9" id="KW-0408">Iron</keyword>